<comment type="caution">
    <text evidence="1">The sequence shown here is derived from an EMBL/GenBank/DDBJ whole genome shotgun (WGS) entry which is preliminary data.</text>
</comment>
<organism evidence="1 2">
    <name type="scientific">Corynebacterium diphtheriae</name>
    <dbReference type="NCBI Taxonomy" id="1717"/>
    <lineage>
        <taxon>Bacteria</taxon>
        <taxon>Bacillati</taxon>
        <taxon>Actinomycetota</taxon>
        <taxon>Actinomycetes</taxon>
        <taxon>Mycobacteriales</taxon>
        <taxon>Corynebacteriaceae</taxon>
        <taxon>Corynebacterium</taxon>
    </lineage>
</organism>
<proteinExistence type="predicted"/>
<dbReference type="Proteomes" id="UP000480222">
    <property type="component" value="Unassembled WGS sequence"/>
</dbReference>
<sequence>MGSETDVIHNMFSTDPTWILLVPSGPVVITELSPFEPISQLIRTAVDDILHELNPKTIRIIFSLRDAEYTAHTGSFRAWGGRKTAVSAGNYLPELVVRFLIGRYLEHNSNVEVLTGSGLRDAKPNELIVYAVDGPAALTQRAPLGFNPKAAEFHDAIVNCLSQASNNYTVEPTWLQSATKTTSKDDLLRAGVVNPSQWLELFQYSYSSVQLLLSDSTLGVGRYVALLQPCS</sequence>
<evidence type="ECO:0000313" key="2">
    <source>
        <dbReference type="Proteomes" id="UP000480222"/>
    </source>
</evidence>
<gene>
    <name evidence="1" type="ORF">CIP107547_01652</name>
</gene>
<name>A0A0D6GET3_CORDP</name>
<dbReference type="GeneID" id="29421197"/>
<evidence type="ECO:0000313" key="1">
    <source>
        <dbReference type="EMBL" id="CAB0608881.1"/>
    </source>
</evidence>
<accession>A0A0D6GET3</accession>
<dbReference type="KEGG" id="cdip:ERS451417_01467"/>
<dbReference type="RefSeq" id="WP_014310517.1">
    <property type="nucleotide sequence ID" value="NZ_CP039522.1"/>
</dbReference>
<dbReference type="EMBL" id="CADDAV010000020">
    <property type="protein sequence ID" value="CAB0608881.1"/>
    <property type="molecule type" value="Genomic_DNA"/>
</dbReference>
<dbReference type="AlphaFoldDB" id="A0A0D6GET3"/>
<reference evidence="1 2" key="1">
    <citation type="submission" date="2020-02" db="EMBL/GenBank/DDBJ databases">
        <authorList>
            <person name="Brisse S."/>
        </authorList>
    </citation>
    <scope>NUCLEOTIDE SEQUENCE [LARGE SCALE GENOMIC DNA]</scope>
    <source>
        <strain evidence="1">CIP107547</strain>
    </source>
</reference>
<protein>
    <submittedName>
        <fullName evidence="1">Uncharacterized protein</fullName>
    </submittedName>
</protein>
<dbReference type="OMA" id="NIDAWCR"/>